<sequence length="191" mass="21006">MADTRFVLEELSRFVRGRRGPFPHGLGDILDLSRTGMFGHSLGGATAASAMAAGVPITAGANLDGSLFGPVVAKGLRRPFLLMSEDADNKPSWPEIWPRLRGWRRHLRLTGTRHFSYTDYETFMPQAASRLGATDEQLAEFIGPLDGTRGVDVQRHFLLAYFDLHLRGSRAPILEGPSLRYPEVRFIGGAG</sequence>
<evidence type="ECO:0000256" key="1">
    <source>
        <dbReference type="ARBA" id="ARBA00022801"/>
    </source>
</evidence>
<dbReference type="PANTHER" id="PTHR10272">
    <property type="entry name" value="PLATELET-ACTIVATING FACTOR ACETYLHYDROLASE"/>
    <property type="match status" value="1"/>
</dbReference>
<accession>A0ABW2WPZ7</accession>
<dbReference type="Proteomes" id="UP001596915">
    <property type="component" value="Unassembled WGS sequence"/>
</dbReference>
<evidence type="ECO:0000313" key="5">
    <source>
        <dbReference type="Proteomes" id="UP001596915"/>
    </source>
</evidence>
<evidence type="ECO:0000256" key="3">
    <source>
        <dbReference type="ARBA" id="ARBA00023098"/>
    </source>
</evidence>
<dbReference type="Gene3D" id="3.40.50.1820">
    <property type="entry name" value="alpha/beta hydrolase"/>
    <property type="match status" value="1"/>
</dbReference>
<keyword evidence="2" id="KW-0442">Lipid degradation</keyword>
<dbReference type="EMBL" id="JBHTGL010000008">
    <property type="protein sequence ID" value="MFD0623507.1"/>
    <property type="molecule type" value="Genomic_DNA"/>
</dbReference>
<keyword evidence="5" id="KW-1185">Reference proteome</keyword>
<evidence type="ECO:0000313" key="4">
    <source>
        <dbReference type="EMBL" id="MFD0623507.1"/>
    </source>
</evidence>
<gene>
    <name evidence="4" type="ORF">ACFQ2K_12650</name>
</gene>
<keyword evidence="3" id="KW-0443">Lipid metabolism</keyword>
<reference evidence="5" key="1">
    <citation type="journal article" date="2019" name="Int. J. Syst. Evol. Microbiol.">
        <title>The Global Catalogue of Microorganisms (GCM) 10K type strain sequencing project: providing services to taxonomists for standard genome sequencing and annotation.</title>
        <authorList>
            <consortium name="The Broad Institute Genomics Platform"/>
            <consortium name="The Broad Institute Genome Sequencing Center for Infectious Disease"/>
            <person name="Wu L."/>
            <person name="Ma J."/>
        </authorList>
    </citation>
    <scope>NUCLEOTIDE SEQUENCE [LARGE SCALE GENOMIC DNA]</scope>
    <source>
        <strain evidence="5">JCM 12607</strain>
    </source>
</reference>
<evidence type="ECO:0008006" key="6">
    <source>
        <dbReference type="Google" id="ProtNLM"/>
    </source>
</evidence>
<dbReference type="InterPro" id="IPR029058">
    <property type="entry name" value="AB_hydrolase_fold"/>
</dbReference>
<protein>
    <recommendedName>
        <fullName evidence="6">Lipase</fullName>
    </recommendedName>
</protein>
<proteinExistence type="predicted"/>
<organism evidence="4 5">
    <name type="scientific">Streptomyces sanglieri</name>
    <dbReference type="NCBI Taxonomy" id="193460"/>
    <lineage>
        <taxon>Bacteria</taxon>
        <taxon>Bacillati</taxon>
        <taxon>Actinomycetota</taxon>
        <taxon>Actinomycetes</taxon>
        <taxon>Kitasatosporales</taxon>
        <taxon>Streptomycetaceae</taxon>
        <taxon>Streptomyces</taxon>
    </lineage>
</organism>
<keyword evidence="1" id="KW-0378">Hydrolase</keyword>
<comment type="caution">
    <text evidence="4">The sequence shown here is derived from an EMBL/GenBank/DDBJ whole genome shotgun (WGS) entry which is preliminary data.</text>
</comment>
<evidence type="ECO:0000256" key="2">
    <source>
        <dbReference type="ARBA" id="ARBA00022963"/>
    </source>
</evidence>
<name>A0ABW2WPZ7_9ACTN</name>
<dbReference type="SUPFAM" id="SSF53474">
    <property type="entry name" value="alpha/beta-Hydrolases"/>
    <property type="match status" value="1"/>
</dbReference>
<dbReference type="PANTHER" id="PTHR10272:SF0">
    <property type="entry name" value="PLATELET-ACTIVATING FACTOR ACETYLHYDROLASE"/>
    <property type="match status" value="1"/>
</dbReference>